<name>A0A318SFM1_9DEIO</name>
<accession>A0A318SFM1</accession>
<keyword evidence="1" id="KW-1133">Transmembrane helix</keyword>
<evidence type="ECO:0000313" key="2">
    <source>
        <dbReference type="EMBL" id="PYE52814.1"/>
    </source>
</evidence>
<reference evidence="2 3" key="1">
    <citation type="submission" date="2018-06" db="EMBL/GenBank/DDBJ databases">
        <title>Genomic Encyclopedia of Type Strains, Phase IV (KMG-IV): sequencing the most valuable type-strain genomes for metagenomic binning, comparative biology and taxonomic classification.</title>
        <authorList>
            <person name="Goeker M."/>
        </authorList>
    </citation>
    <scope>NUCLEOTIDE SEQUENCE [LARGE SCALE GENOMIC DNA]</scope>
    <source>
        <strain evidence="2 3">DSM 18048</strain>
    </source>
</reference>
<keyword evidence="1" id="KW-0472">Membrane</keyword>
<feature type="transmembrane region" description="Helical" evidence="1">
    <location>
        <begin position="82"/>
        <end position="101"/>
    </location>
</feature>
<sequence>MVRLTEALLLGGAAMLPDDGNELSPAFVLTVLAMGVQNAALSRTDLGNVGVTYVPGTLAKFGRMIAARLTGLREAGREARRLASLWLCFAIGEVGGGLGHAKLGFGALWLPVSVLFALVLWSAVSPKFIEEAQEGSMP</sequence>
<proteinExistence type="predicted"/>
<dbReference type="Pfam" id="PF06912">
    <property type="entry name" value="DUF1275"/>
    <property type="match status" value="1"/>
</dbReference>
<evidence type="ECO:0000313" key="3">
    <source>
        <dbReference type="Proteomes" id="UP000248326"/>
    </source>
</evidence>
<dbReference type="Proteomes" id="UP000248326">
    <property type="component" value="Unassembled WGS sequence"/>
</dbReference>
<dbReference type="AlphaFoldDB" id="A0A318SFM1"/>
<dbReference type="InterPro" id="IPR010699">
    <property type="entry name" value="DUF1275"/>
</dbReference>
<keyword evidence="1" id="KW-0812">Transmembrane</keyword>
<keyword evidence="3" id="KW-1185">Reference proteome</keyword>
<comment type="caution">
    <text evidence="2">The sequence shown here is derived from an EMBL/GenBank/DDBJ whole genome shotgun (WGS) entry which is preliminary data.</text>
</comment>
<dbReference type="OrthoDB" id="885342at2"/>
<gene>
    <name evidence="2" type="ORF">DES52_112136</name>
</gene>
<evidence type="ECO:0000256" key="1">
    <source>
        <dbReference type="SAM" id="Phobius"/>
    </source>
</evidence>
<feature type="transmembrane region" description="Helical" evidence="1">
    <location>
        <begin position="107"/>
        <end position="124"/>
    </location>
</feature>
<organism evidence="2 3">
    <name type="scientific">Deinococcus yavapaiensis KR-236</name>
    <dbReference type="NCBI Taxonomy" id="694435"/>
    <lineage>
        <taxon>Bacteria</taxon>
        <taxon>Thermotogati</taxon>
        <taxon>Deinococcota</taxon>
        <taxon>Deinococci</taxon>
        <taxon>Deinococcales</taxon>
        <taxon>Deinococcaceae</taxon>
        <taxon>Deinococcus</taxon>
    </lineage>
</organism>
<dbReference type="EMBL" id="QJSX01000012">
    <property type="protein sequence ID" value="PYE52814.1"/>
    <property type="molecule type" value="Genomic_DNA"/>
</dbReference>
<protein>
    <submittedName>
        <fullName evidence="2">Uncharacterized protein DUF1275</fullName>
    </submittedName>
</protein>